<dbReference type="Proteomes" id="UP001233999">
    <property type="component" value="Unassembled WGS sequence"/>
</dbReference>
<proteinExistence type="predicted"/>
<accession>A0AAD8AL26</accession>
<evidence type="ECO:0000259" key="1">
    <source>
        <dbReference type="Pfam" id="PF02225"/>
    </source>
</evidence>
<protein>
    <recommendedName>
        <fullName evidence="1">PA domain-containing protein</fullName>
    </recommendedName>
</protein>
<sequence length="141" mass="15297">MAPTGEISGTVLEDHSTRLDNICAMANINITYVGLDGEVRSDMSETGKYGQTYIGPAAGILVHVRSRDTGEPTACTLPLTTNSTADHKLPVSEPWIALIKRGECDFAEKVRHALRYNASAVLIYNHLESPNLDKMSIPADL</sequence>
<reference evidence="2" key="2">
    <citation type="submission" date="2023-05" db="EMBL/GenBank/DDBJ databases">
        <authorList>
            <person name="Fouks B."/>
        </authorList>
    </citation>
    <scope>NUCLEOTIDE SEQUENCE</scope>
    <source>
        <strain evidence="2">Stay&amp;Tobe</strain>
        <tissue evidence="2">Testes</tissue>
    </source>
</reference>
<dbReference type="SUPFAM" id="SSF52025">
    <property type="entry name" value="PA domain"/>
    <property type="match status" value="1"/>
</dbReference>
<dbReference type="InterPro" id="IPR003137">
    <property type="entry name" value="PA_domain"/>
</dbReference>
<gene>
    <name evidence="2" type="ORF">L9F63_000792</name>
</gene>
<reference evidence="2" key="1">
    <citation type="journal article" date="2023" name="IScience">
        <title>Live-bearing cockroach genome reveals convergent evolutionary mechanisms linked to viviparity in insects and beyond.</title>
        <authorList>
            <person name="Fouks B."/>
            <person name="Harrison M.C."/>
            <person name="Mikhailova A.A."/>
            <person name="Marchal E."/>
            <person name="English S."/>
            <person name="Carruthers M."/>
            <person name="Jennings E.C."/>
            <person name="Chiamaka E.L."/>
            <person name="Frigard R.A."/>
            <person name="Pippel M."/>
            <person name="Attardo G.M."/>
            <person name="Benoit J.B."/>
            <person name="Bornberg-Bauer E."/>
            <person name="Tobe S.S."/>
        </authorList>
    </citation>
    <scope>NUCLEOTIDE SEQUENCE</scope>
    <source>
        <strain evidence="2">Stay&amp;Tobe</strain>
    </source>
</reference>
<feature type="non-terminal residue" evidence="2">
    <location>
        <position position="141"/>
    </location>
</feature>
<organism evidence="2 3">
    <name type="scientific">Diploptera punctata</name>
    <name type="common">Pacific beetle cockroach</name>
    <dbReference type="NCBI Taxonomy" id="6984"/>
    <lineage>
        <taxon>Eukaryota</taxon>
        <taxon>Metazoa</taxon>
        <taxon>Ecdysozoa</taxon>
        <taxon>Arthropoda</taxon>
        <taxon>Hexapoda</taxon>
        <taxon>Insecta</taxon>
        <taxon>Pterygota</taxon>
        <taxon>Neoptera</taxon>
        <taxon>Polyneoptera</taxon>
        <taxon>Dictyoptera</taxon>
        <taxon>Blattodea</taxon>
        <taxon>Blaberoidea</taxon>
        <taxon>Blaberidae</taxon>
        <taxon>Diplopterinae</taxon>
        <taxon>Diploptera</taxon>
    </lineage>
</organism>
<dbReference type="Gene3D" id="3.50.30.30">
    <property type="match status" value="1"/>
</dbReference>
<name>A0AAD8AL26_DIPPU</name>
<comment type="caution">
    <text evidence="2">The sequence shown here is derived from an EMBL/GenBank/DDBJ whole genome shotgun (WGS) entry which is preliminary data.</text>
</comment>
<evidence type="ECO:0000313" key="2">
    <source>
        <dbReference type="EMBL" id="KAJ9601057.1"/>
    </source>
</evidence>
<feature type="domain" description="PA" evidence="1">
    <location>
        <begin position="71"/>
        <end position="129"/>
    </location>
</feature>
<dbReference type="Pfam" id="PF02225">
    <property type="entry name" value="PA"/>
    <property type="match status" value="1"/>
</dbReference>
<dbReference type="EMBL" id="JASPKZ010000037">
    <property type="protein sequence ID" value="KAJ9601057.1"/>
    <property type="molecule type" value="Genomic_DNA"/>
</dbReference>
<dbReference type="AlphaFoldDB" id="A0AAD8AL26"/>
<keyword evidence="3" id="KW-1185">Reference proteome</keyword>
<evidence type="ECO:0000313" key="3">
    <source>
        <dbReference type="Proteomes" id="UP001233999"/>
    </source>
</evidence>
<dbReference type="InterPro" id="IPR046450">
    <property type="entry name" value="PA_dom_sf"/>
</dbReference>